<proteinExistence type="predicted"/>
<name>A0ABY3E514_9CORY</name>
<sequence>MSLIASRIEARLGFGSAVWVAGHASSTPAASSSSASTLSGSRNSSSSTPSKPYCDNCASFRAAISSWPVTAGSSASKHIIPPSLVVIFTYGSLSSVM</sequence>
<dbReference type="RefSeq" id="WP_154878874.1">
    <property type="nucleotide sequence ID" value="NZ_JAADJX010000001.1"/>
</dbReference>
<organism evidence="2 3">
    <name type="scientific">Corynebacterium godavarianum</name>
    <dbReference type="NCBI Taxonomy" id="2054421"/>
    <lineage>
        <taxon>Bacteria</taxon>
        <taxon>Bacillati</taxon>
        <taxon>Actinomycetota</taxon>
        <taxon>Actinomycetes</taxon>
        <taxon>Mycobacteriales</taxon>
        <taxon>Corynebacteriaceae</taxon>
        <taxon>Corynebacterium</taxon>
    </lineage>
</organism>
<evidence type="ECO:0000313" key="3">
    <source>
        <dbReference type="Proteomes" id="UP000320747"/>
    </source>
</evidence>
<evidence type="ECO:0008006" key="4">
    <source>
        <dbReference type="Google" id="ProtNLM"/>
    </source>
</evidence>
<dbReference type="EMBL" id="VMHH01000003">
    <property type="protein sequence ID" value="TSJ74760.1"/>
    <property type="molecule type" value="Genomic_DNA"/>
</dbReference>
<feature type="region of interest" description="Disordered" evidence="1">
    <location>
        <begin position="26"/>
        <end position="52"/>
    </location>
</feature>
<evidence type="ECO:0000256" key="1">
    <source>
        <dbReference type="SAM" id="MobiDB-lite"/>
    </source>
</evidence>
<keyword evidence="3" id="KW-1185">Reference proteome</keyword>
<comment type="caution">
    <text evidence="2">The sequence shown here is derived from an EMBL/GenBank/DDBJ whole genome shotgun (WGS) entry which is preliminary data.</text>
</comment>
<dbReference type="Proteomes" id="UP000320747">
    <property type="component" value="Unassembled WGS sequence"/>
</dbReference>
<reference evidence="2 3" key="1">
    <citation type="submission" date="2019-07" db="EMBL/GenBank/DDBJ databases">
        <title>Draft genome of Corynebacterium godavarianum and other related strains.</title>
        <authorList>
            <person name="Bernier A.-M."/>
            <person name="Bernard K."/>
        </authorList>
    </citation>
    <scope>NUCLEOTIDE SEQUENCE [LARGE SCALE GENOMIC DNA]</scope>
    <source>
        <strain evidence="2 3">LMG 29598</strain>
    </source>
</reference>
<accession>A0ABY3E514</accession>
<gene>
    <name evidence="2" type="ORF">FPH17_04670</name>
</gene>
<protein>
    <recommendedName>
        <fullName evidence="4">Secreted protein</fullName>
    </recommendedName>
</protein>
<evidence type="ECO:0000313" key="2">
    <source>
        <dbReference type="EMBL" id="TSJ74760.1"/>
    </source>
</evidence>